<dbReference type="InterPro" id="IPR050687">
    <property type="entry name" value="Dynein_IC"/>
</dbReference>
<evidence type="ECO:0000256" key="3">
    <source>
        <dbReference type="ARBA" id="ARBA00022490"/>
    </source>
</evidence>
<evidence type="ECO:0000256" key="5">
    <source>
        <dbReference type="ARBA" id="ARBA00022701"/>
    </source>
</evidence>
<feature type="region of interest" description="Disordered" evidence="9">
    <location>
        <begin position="1"/>
        <end position="82"/>
    </location>
</feature>
<feature type="compositionally biased region" description="Low complexity" evidence="9">
    <location>
        <begin position="191"/>
        <end position="218"/>
    </location>
</feature>
<feature type="region of interest" description="Disordered" evidence="9">
    <location>
        <begin position="165"/>
        <end position="218"/>
    </location>
</feature>
<dbReference type="EMBL" id="CAUYUJ010018504">
    <property type="protein sequence ID" value="CAK0884115.1"/>
    <property type="molecule type" value="Genomic_DNA"/>
</dbReference>
<feature type="region of interest" description="Disordered" evidence="9">
    <location>
        <begin position="98"/>
        <end position="131"/>
    </location>
</feature>
<feature type="compositionally biased region" description="Acidic residues" evidence="9">
    <location>
        <begin position="25"/>
        <end position="34"/>
    </location>
</feature>
<gene>
    <name evidence="10" type="ORF">PCOR1329_LOCUS66147</name>
</gene>
<evidence type="ECO:0000256" key="7">
    <source>
        <dbReference type="ARBA" id="ARBA00023212"/>
    </source>
</evidence>
<protein>
    <recommendedName>
        <fullName evidence="12">Pre-mRNA-splicing factor SLU7</fullName>
    </recommendedName>
</protein>
<evidence type="ECO:0008006" key="12">
    <source>
        <dbReference type="Google" id="ProtNLM"/>
    </source>
</evidence>
<feature type="compositionally biased region" description="Basic residues" evidence="9">
    <location>
        <begin position="179"/>
        <end position="190"/>
    </location>
</feature>
<feature type="compositionally biased region" description="Basic and acidic residues" evidence="9">
    <location>
        <begin position="98"/>
        <end position="125"/>
    </location>
</feature>
<accession>A0ABN9WFX2</accession>
<feature type="compositionally biased region" description="Polar residues" evidence="9">
    <location>
        <begin position="46"/>
        <end position="61"/>
    </location>
</feature>
<keyword evidence="5" id="KW-0493">Microtubule</keyword>
<keyword evidence="11" id="KW-1185">Reference proteome</keyword>
<keyword evidence="3" id="KW-0963">Cytoplasm</keyword>
<evidence type="ECO:0000313" key="11">
    <source>
        <dbReference type="Proteomes" id="UP001189429"/>
    </source>
</evidence>
<evidence type="ECO:0000256" key="8">
    <source>
        <dbReference type="ARBA" id="ARBA00023273"/>
    </source>
</evidence>
<evidence type="ECO:0000256" key="1">
    <source>
        <dbReference type="ARBA" id="ARBA00004138"/>
    </source>
</evidence>
<evidence type="ECO:0000256" key="6">
    <source>
        <dbReference type="ARBA" id="ARBA00022737"/>
    </source>
</evidence>
<keyword evidence="6" id="KW-0677">Repeat</keyword>
<keyword evidence="8" id="KW-0966">Cell projection</keyword>
<sequence length="218" mass="24933">MGRDGGLTGRHAHRPHGAATVTQEEAVEEDFDPPEDAKEMPVKNPLRNQFNFSERAAQTKNPMLRERGWSTEPPPTTEFKATVTQWEIYDQYIREIEAAKEKDKEDKKSKQNYDDDGEKKKKSDADPTYSENMKLSIKIMERMVNQNAENEVYRDFKYWEETAATSSGMARDPYCRCGASRRRRRRRNRSRASGGTRATTTSAPRASARTSSCARAQA</sequence>
<comment type="caution">
    <text evidence="10">The sequence shown here is derived from an EMBL/GenBank/DDBJ whole genome shotgun (WGS) entry which is preliminary data.</text>
</comment>
<evidence type="ECO:0000313" key="10">
    <source>
        <dbReference type="EMBL" id="CAK0884115.1"/>
    </source>
</evidence>
<evidence type="ECO:0000256" key="9">
    <source>
        <dbReference type="SAM" id="MobiDB-lite"/>
    </source>
</evidence>
<organism evidence="10 11">
    <name type="scientific">Prorocentrum cordatum</name>
    <dbReference type="NCBI Taxonomy" id="2364126"/>
    <lineage>
        <taxon>Eukaryota</taxon>
        <taxon>Sar</taxon>
        <taxon>Alveolata</taxon>
        <taxon>Dinophyceae</taxon>
        <taxon>Prorocentrales</taxon>
        <taxon>Prorocentraceae</taxon>
        <taxon>Prorocentrum</taxon>
    </lineage>
</organism>
<reference evidence="10" key="1">
    <citation type="submission" date="2023-10" db="EMBL/GenBank/DDBJ databases">
        <authorList>
            <person name="Chen Y."/>
            <person name="Shah S."/>
            <person name="Dougan E. K."/>
            <person name="Thang M."/>
            <person name="Chan C."/>
        </authorList>
    </citation>
    <scope>NUCLEOTIDE SEQUENCE [LARGE SCALE GENOMIC DNA]</scope>
</reference>
<evidence type="ECO:0000256" key="4">
    <source>
        <dbReference type="ARBA" id="ARBA00022574"/>
    </source>
</evidence>
<keyword evidence="4" id="KW-0853">WD repeat</keyword>
<proteinExistence type="predicted"/>
<evidence type="ECO:0000256" key="2">
    <source>
        <dbReference type="ARBA" id="ARBA00004245"/>
    </source>
</evidence>
<keyword evidence="7" id="KW-0206">Cytoskeleton</keyword>
<dbReference type="PANTHER" id="PTHR12442">
    <property type="entry name" value="DYNEIN INTERMEDIATE CHAIN"/>
    <property type="match status" value="1"/>
</dbReference>
<dbReference type="Proteomes" id="UP001189429">
    <property type="component" value="Unassembled WGS sequence"/>
</dbReference>
<dbReference type="PANTHER" id="PTHR12442:SF11">
    <property type="entry name" value="DYNEIN AXONEMAL INTERMEDIATE CHAIN 1"/>
    <property type="match status" value="1"/>
</dbReference>
<name>A0ABN9WFX2_9DINO</name>
<comment type="subcellular location">
    <subcellularLocation>
        <location evidence="1">Cell projection</location>
        <location evidence="1">Cilium</location>
    </subcellularLocation>
    <subcellularLocation>
        <location evidence="2">Cytoplasm</location>
        <location evidence="2">Cytoskeleton</location>
    </subcellularLocation>
</comment>